<dbReference type="AlphaFoldDB" id="A0AAE4SDE7"/>
<reference evidence="1" key="1">
    <citation type="submission" date="2023-06" db="EMBL/GenBank/DDBJ databases">
        <title>Genome sequence of Methanosarcinaceae archaeon Ag5.</title>
        <authorList>
            <person name="Protasov E."/>
            <person name="Platt K."/>
            <person name="Poehlein A."/>
            <person name="Daniel R."/>
            <person name="Brune A."/>
        </authorList>
    </citation>
    <scope>NUCLEOTIDE SEQUENCE</scope>
    <source>
        <strain evidence="1">Ag5</strain>
    </source>
</reference>
<evidence type="ECO:0000313" key="1">
    <source>
        <dbReference type="EMBL" id="MDV0446498.1"/>
    </source>
</evidence>
<protein>
    <submittedName>
        <fullName evidence="1">Uncharacterized protein</fullName>
    </submittedName>
</protein>
<comment type="caution">
    <text evidence="1">The sequence shown here is derived from an EMBL/GenBank/DDBJ whole genome shotgun (WGS) entry which is preliminary data.</text>
</comment>
<dbReference type="RefSeq" id="WP_338098893.1">
    <property type="nucleotide sequence ID" value="NZ_JAWDKD010000007.1"/>
</dbReference>
<organism evidence="1 2">
    <name type="scientific">Methanolapillus africanus</name>
    <dbReference type="NCBI Taxonomy" id="3028297"/>
    <lineage>
        <taxon>Archaea</taxon>
        <taxon>Methanobacteriati</taxon>
        <taxon>Methanobacteriota</taxon>
        <taxon>Stenosarchaea group</taxon>
        <taxon>Methanomicrobia</taxon>
        <taxon>Methanosarcinales</taxon>
        <taxon>Methanosarcinaceae</taxon>
        <taxon>Methanolapillus</taxon>
    </lineage>
</organism>
<gene>
    <name evidence="1" type="ORF">MsAg5_03370</name>
</gene>
<sequence length="218" mass="24552">MTEVIILWDKPILLENLFKEYEISCRIVIPDALSAPHIGTAKMILLPAGFSSEYADSGFKTKLFKEKCVNKLIAFAENGGKLLIFSPLQDFDFSWLNLPIKYKREDIMVSAVSKTQTDAEQNLTAKQNPIAEPNPAAEQKTDPICLINQDDFFCDGFFEIPAPENSKIQISIIETDHLNRPIHLSIPAGKGEIILSSIHEFLSKEYFDSLLVHQNVKI</sequence>
<accession>A0AAE4SDE7</accession>
<keyword evidence="2" id="KW-1185">Reference proteome</keyword>
<evidence type="ECO:0000313" key="2">
    <source>
        <dbReference type="Proteomes" id="UP001271789"/>
    </source>
</evidence>
<name>A0AAE4SDE7_9EURY</name>
<dbReference type="Proteomes" id="UP001271789">
    <property type="component" value="Unassembled WGS sequence"/>
</dbReference>
<dbReference type="EMBL" id="JAWDKD010000007">
    <property type="protein sequence ID" value="MDV0446498.1"/>
    <property type="molecule type" value="Genomic_DNA"/>
</dbReference>
<proteinExistence type="predicted"/>